<keyword evidence="1" id="KW-0812">Transmembrane</keyword>
<feature type="non-terminal residue" evidence="2">
    <location>
        <position position="1"/>
    </location>
</feature>
<name>A0A9N9CFW4_9GLOM</name>
<keyword evidence="3" id="KW-1185">Reference proteome</keyword>
<sequence>TATSWGLTKGISTSKIVGTCVYSEGNTHALINCTSNQACGLNSFAMGGLAPTGIVRTTTLVKNGIDNNITVLGNPSYAIAAHVGRDLLFSTDEVSIYNLSAIVVNTSCMTTENFVGVSMAADPLINMTSLDNNFNFHFSPDTVSDFQGLYVLDRDLFAFAIILADRIRMQSTDTIQVGWLNHTQKTLRSNIVTLAQCNYTARIGLVDITQKNNSLQSSIKNLKPLSEANVETLNIQMSGFNFDSLTISNGNSNPEIDPYKYDGRYISGLETDFAKYMAASSMVLVDILLAQGYPSNNLAYTNDTFSIKSCDNIEATIIQYWPLLYVWLSINIISLLILILFTAKGISEINITCSGVELSTLIWQALTTKWGLARLLSKGHWNTDQKNAFLSKMDVIPERLEASRNHFGLTSLDGENEIY</sequence>
<proteinExistence type="predicted"/>
<evidence type="ECO:0000313" key="3">
    <source>
        <dbReference type="Proteomes" id="UP000789342"/>
    </source>
</evidence>
<dbReference type="AlphaFoldDB" id="A0A9N9CFW4"/>
<accession>A0A9N9CFW4</accession>
<dbReference type="Proteomes" id="UP000789342">
    <property type="component" value="Unassembled WGS sequence"/>
</dbReference>
<protein>
    <submittedName>
        <fullName evidence="2">8213_t:CDS:1</fullName>
    </submittedName>
</protein>
<keyword evidence="1" id="KW-1133">Transmembrane helix</keyword>
<evidence type="ECO:0000256" key="1">
    <source>
        <dbReference type="SAM" id="Phobius"/>
    </source>
</evidence>
<organism evidence="2 3">
    <name type="scientific">Acaulospora morrowiae</name>
    <dbReference type="NCBI Taxonomy" id="94023"/>
    <lineage>
        <taxon>Eukaryota</taxon>
        <taxon>Fungi</taxon>
        <taxon>Fungi incertae sedis</taxon>
        <taxon>Mucoromycota</taxon>
        <taxon>Glomeromycotina</taxon>
        <taxon>Glomeromycetes</taxon>
        <taxon>Diversisporales</taxon>
        <taxon>Acaulosporaceae</taxon>
        <taxon>Acaulospora</taxon>
    </lineage>
</organism>
<dbReference type="OrthoDB" id="2348516at2759"/>
<dbReference type="EMBL" id="CAJVPV010006244">
    <property type="protein sequence ID" value="CAG8602073.1"/>
    <property type="molecule type" value="Genomic_DNA"/>
</dbReference>
<gene>
    <name evidence="2" type="ORF">AMORRO_LOCUS7826</name>
</gene>
<keyword evidence="1" id="KW-0472">Membrane</keyword>
<feature type="transmembrane region" description="Helical" evidence="1">
    <location>
        <begin position="320"/>
        <end position="341"/>
    </location>
</feature>
<reference evidence="2" key="1">
    <citation type="submission" date="2021-06" db="EMBL/GenBank/DDBJ databases">
        <authorList>
            <person name="Kallberg Y."/>
            <person name="Tangrot J."/>
            <person name="Rosling A."/>
        </authorList>
    </citation>
    <scope>NUCLEOTIDE SEQUENCE</scope>
    <source>
        <strain evidence="2">CL551</strain>
    </source>
</reference>
<comment type="caution">
    <text evidence="2">The sequence shown here is derived from an EMBL/GenBank/DDBJ whole genome shotgun (WGS) entry which is preliminary data.</text>
</comment>
<evidence type="ECO:0000313" key="2">
    <source>
        <dbReference type="EMBL" id="CAG8602073.1"/>
    </source>
</evidence>